<dbReference type="InterPro" id="IPR036380">
    <property type="entry name" value="Isochorismatase-like_sf"/>
</dbReference>
<dbReference type="EMBL" id="JAUSUC010000017">
    <property type="protein sequence ID" value="MDQ0215265.1"/>
    <property type="molecule type" value="Genomic_DNA"/>
</dbReference>
<organism evidence="2 3">
    <name type="scientific">Oikeobacillus pervagus</name>
    <dbReference type="NCBI Taxonomy" id="1325931"/>
    <lineage>
        <taxon>Bacteria</taxon>
        <taxon>Bacillati</taxon>
        <taxon>Bacillota</taxon>
        <taxon>Bacilli</taxon>
        <taxon>Bacillales</taxon>
        <taxon>Bacillaceae</taxon>
        <taxon>Oikeobacillus</taxon>
    </lineage>
</organism>
<comment type="caution">
    <text evidence="2">The sequence shown here is derived from an EMBL/GenBank/DDBJ whole genome shotgun (WGS) entry which is preliminary data.</text>
</comment>
<keyword evidence="3" id="KW-1185">Reference proteome</keyword>
<dbReference type="Gene3D" id="3.40.50.850">
    <property type="entry name" value="Isochorismatase-like"/>
    <property type="match status" value="1"/>
</dbReference>
<dbReference type="Proteomes" id="UP001237207">
    <property type="component" value="Unassembled WGS sequence"/>
</dbReference>
<evidence type="ECO:0000313" key="3">
    <source>
        <dbReference type="Proteomes" id="UP001237207"/>
    </source>
</evidence>
<feature type="domain" description="Isochorismatase-like" evidence="1">
    <location>
        <begin position="7"/>
        <end position="156"/>
    </location>
</feature>
<dbReference type="InterPro" id="IPR050993">
    <property type="entry name" value="Isochorismatase_domain"/>
</dbReference>
<evidence type="ECO:0000259" key="1">
    <source>
        <dbReference type="Pfam" id="PF00857"/>
    </source>
</evidence>
<dbReference type="PANTHER" id="PTHR14119">
    <property type="entry name" value="HYDROLASE"/>
    <property type="match status" value="1"/>
</dbReference>
<evidence type="ECO:0000313" key="2">
    <source>
        <dbReference type="EMBL" id="MDQ0215265.1"/>
    </source>
</evidence>
<proteinExistence type="predicted"/>
<gene>
    <name evidence="2" type="ORF">J2S13_001665</name>
</gene>
<dbReference type="PANTHER" id="PTHR14119:SF3">
    <property type="entry name" value="ISOCHORISMATASE DOMAIN-CONTAINING PROTEIN 2"/>
    <property type="match status" value="1"/>
</dbReference>
<dbReference type="InterPro" id="IPR000868">
    <property type="entry name" value="Isochorismatase-like_dom"/>
</dbReference>
<dbReference type="RefSeq" id="WP_307257263.1">
    <property type="nucleotide sequence ID" value="NZ_JAUSUC010000017.1"/>
</dbReference>
<reference evidence="2" key="1">
    <citation type="submission" date="2023-07" db="EMBL/GenBank/DDBJ databases">
        <title>Genomic Encyclopedia of Type Strains, Phase IV (KMG-IV): sequencing the most valuable type-strain genomes for metagenomic binning, comparative biology and taxonomic classification.</title>
        <authorList>
            <person name="Goeker M."/>
        </authorList>
    </citation>
    <scope>NUCLEOTIDE SEQUENCE</scope>
    <source>
        <strain evidence="2">DSM 23947</strain>
    </source>
</reference>
<name>A0AAJ1WJ28_9BACI</name>
<accession>A0AAJ1WJ28</accession>
<protein>
    <submittedName>
        <fullName evidence="2">Nicotinamidase-related amidase</fullName>
    </submittedName>
</protein>
<dbReference type="SUPFAM" id="SSF52499">
    <property type="entry name" value="Isochorismatase-like hydrolases"/>
    <property type="match status" value="1"/>
</dbReference>
<dbReference type="AlphaFoldDB" id="A0AAJ1WJ28"/>
<sequence length="179" mass="20307">MLKREKTVFVLVDVQGKLARIVHESALMMEKLEQLIKGLQKLGVPIIWLEQNPDRLGSTVEELSQHLTALTPISKMSFSAWKNEEFREKLKELGRNQVLVGGIETHICVYQTCAELKEVGYEVQVVEDGVSSRTLLNKQIGLEKMKALGILPTSVEMALYELMESAEIPEFREILKVIK</sequence>
<dbReference type="Pfam" id="PF00857">
    <property type="entry name" value="Isochorismatase"/>
    <property type="match status" value="1"/>
</dbReference>